<dbReference type="InterPro" id="IPR004089">
    <property type="entry name" value="MCPsignal_dom"/>
</dbReference>
<gene>
    <name evidence="7" type="ORF">IMC75_05680</name>
</gene>
<dbReference type="Proteomes" id="UP000595070">
    <property type="component" value="Chromosome"/>
</dbReference>
<proteinExistence type="inferred from homology"/>
<keyword evidence="8" id="KW-1185">Reference proteome</keyword>
<reference evidence="7 8" key="1">
    <citation type="submission" date="2020-10" db="EMBL/GenBank/DDBJ databases">
        <title>Campylobacter and Helicobacter PacBio genomes.</title>
        <authorList>
            <person name="Lane C."/>
        </authorList>
    </citation>
    <scope>NUCLEOTIDE SEQUENCE [LARGE SCALE GENOMIC DNA]</scope>
    <source>
        <strain evidence="7 8">2016D-0074</strain>
    </source>
</reference>
<feature type="transmembrane region" description="Helical" evidence="4">
    <location>
        <begin position="6"/>
        <end position="28"/>
    </location>
</feature>
<dbReference type="Pfam" id="PF00672">
    <property type="entry name" value="HAMP"/>
    <property type="match status" value="1"/>
</dbReference>
<dbReference type="PANTHER" id="PTHR32089:SF112">
    <property type="entry name" value="LYSOZYME-LIKE PROTEIN-RELATED"/>
    <property type="match status" value="1"/>
</dbReference>
<organism evidence="7 8">
    <name type="scientific">Campylobacter peloridis</name>
    <dbReference type="NCBI Taxonomy" id="488546"/>
    <lineage>
        <taxon>Bacteria</taxon>
        <taxon>Pseudomonadati</taxon>
        <taxon>Campylobacterota</taxon>
        <taxon>Epsilonproteobacteria</taxon>
        <taxon>Campylobacterales</taxon>
        <taxon>Campylobacteraceae</taxon>
        <taxon>Campylobacter</taxon>
    </lineage>
</organism>
<evidence type="ECO:0000313" key="8">
    <source>
        <dbReference type="Proteomes" id="UP000595070"/>
    </source>
</evidence>
<feature type="transmembrane region" description="Helical" evidence="4">
    <location>
        <begin position="178"/>
        <end position="197"/>
    </location>
</feature>
<dbReference type="PROSITE" id="PS50885">
    <property type="entry name" value="HAMP"/>
    <property type="match status" value="1"/>
</dbReference>
<name>A0ABX6TTF9_9BACT</name>
<keyword evidence="1 3" id="KW-0807">Transducer</keyword>
<accession>A0ABX6TTF9</accession>
<dbReference type="SMART" id="SM00304">
    <property type="entry name" value="HAMP"/>
    <property type="match status" value="1"/>
</dbReference>
<dbReference type="Gene3D" id="3.30.450.290">
    <property type="match status" value="1"/>
</dbReference>
<evidence type="ECO:0000256" key="2">
    <source>
        <dbReference type="ARBA" id="ARBA00029447"/>
    </source>
</evidence>
<dbReference type="CDD" id="cd06225">
    <property type="entry name" value="HAMP"/>
    <property type="match status" value="1"/>
</dbReference>
<dbReference type="Gene3D" id="1.10.287.950">
    <property type="entry name" value="Methyl-accepting chemotaxis protein"/>
    <property type="match status" value="1"/>
</dbReference>
<dbReference type="EMBL" id="CP063079">
    <property type="protein sequence ID" value="QOQ88449.1"/>
    <property type="molecule type" value="Genomic_DNA"/>
</dbReference>
<protein>
    <submittedName>
        <fullName evidence="7">MCP-domain signal transduction protein</fullName>
    </submittedName>
</protein>
<feature type="domain" description="HAMP" evidence="6">
    <location>
        <begin position="203"/>
        <end position="253"/>
    </location>
</feature>
<evidence type="ECO:0000256" key="3">
    <source>
        <dbReference type="PROSITE-ProRule" id="PRU00284"/>
    </source>
</evidence>
<dbReference type="RefSeq" id="WP_044598481.1">
    <property type="nucleotide sequence ID" value="NZ_CP063079.1"/>
</dbReference>
<evidence type="ECO:0000256" key="4">
    <source>
        <dbReference type="SAM" id="Phobius"/>
    </source>
</evidence>
<dbReference type="Pfam" id="PF00015">
    <property type="entry name" value="MCPsignal"/>
    <property type="match status" value="1"/>
</dbReference>
<dbReference type="PANTHER" id="PTHR32089">
    <property type="entry name" value="METHYL-ACCEPTING CHEMOTAXIS PROTEIN MCPB"/>
    <property type="match status" value="1"/>
</dbReference>
<comment type="similarity">
    <text evidence="2">Belongs to the methyl-accepting chemotaxis (MCP) protein family.</text>
</comment>
<evidence type="ECO:0000313" key="7">
    <source>
        <dbReference type="EMBL" id="QOQ88449.1"/>
    </source>
</evidence>
<sequence length="530" mass="59053">MFKSIGAKISLAMILTLLISFIIMQIILQKDSQQTTDRISRANLDTLSTSVFQTLRMAMNLGDPTIIEQAIKEAGEIEGIKDIKIYPSQSTIELFEMKKTSKINDPLISEQFSKPNINALEINNEQGHYLRLIRPLIANESCLACHANAKEGDVLGVMDMYNDLKYIDEDLKNSSRTYIIIFTIALIFTVFAVLYILKIVVGTPINNLLKHAKELASGDGDLRARINIKSSDEIGQACTHINHFIEKIQNTVVSTNENSQMVDEQAKLLNENALNLANRAKEGHVKTDESYQLSEQIHAELQDLAELSSNANKANSTSFEVLNNMLNSLNQIANKVRIAAENENSLAQKIEIMEKQADEIKKASEMMGEIADKTNLLSLNAGIEAARAGEFGRGFSVIADDVRKLAQNSEEFLKNIAMVTKQLVDSINEVSKELKHNANEINSLDKDTKNLVEGTNEVKLCNENARDLASACMQKISSTQGTLQSLLEKMQETVKLSDKNEEISKILLDVAHELNVVCKNLEDELKHFQV</sequence>
<feature type="domain" description="Methyl-accepting transducer" evidence="5">
    <location>
        <begin position="258"/>
        <end position="511"/>
    </location>
</feature>
<evidence type="ECO:0000259" key="5">
    <source>
        <dbReference type="PROSITE" id="PS50111"/>
    </source>
</evidence>
<dbReference type="PROSITE" id="PS50111">
    <property type="entry name" value="CHEMOTAXIS_TRANSDUC_2"/>
    <property type="match status" value="1"/>
</dbReference>
<keyword evidence="4" id="KW-0472">Membrane</keyword>
<dbReference type="InterPro" id="IPR003660">
    <property type="entry name" value="HAMP_dom"/>
</dbReference>
<keyword evidence="4" id="KW-0812">Transmembrane</keyword>
<evidence type="ECO:0000259" key="6">
    <source>
        <dbReference type="PROSITE" id="PS50885"/>
    </source>
</evidence>
<evidence type="ECO:0000256" key="1">
    <source>
        <dbReference type="ARBA" id="ARBA00023224"/>
    </source>
</evidence>
<keyword evidence="4" id="KW-1133">Transmembrane helix</keyword>
<dbReference type="SUPFAM" id="SSF58104">
    <property type="entry name" value="Methyl-accepting chemotaxis protein (MCP) signaling domain"/>
    <property type="match status" value="1"/>
</dbReference>
<dbReference type="Gene3D" id="6.10.340.10">
    <property type="match status" value="1"/>
</dbReference>
<dbReference type="SMART" id="SM00283">
    <property type="entry name" value="MA"/>
    <property type="match status" value="1"/>
</dbReference>